<dbReference type="InterPro" id="IPR051533">
    <property type="entry name" value="WaaL-like"/>
</dbReference>
<feature type="transmembrane region" description="Helical" evidence="5">
    <location>
        <begin position="6"/>
        <end position="28"/>
    </location>
</feature>
<feature type="transmembrane region" description="Helical" evidence="5">
    <location>
        <begin position="172"/>
        <end position="190"/>
    </location>
</feature>
<dbReference type="InterPro" id="IPR007016">
    <property type="entry name" value="O-antigen_ligase-rel_domated"/>
</dbReference>
<keyword evidence="2 5" id="KW-0812">Transmembrane</keyword>
<dbReference type="Pfam" id="PF04932">
    <property type="entry name" value="Wzy_C"/>
    <property type="match status" value="1"/>
</dbReference>
<keyword evidence="8" id="KW-1185">Reference proteome</keyword>
<feature type="transmembrane region" description="Helical" evidence="5">
    <location>
        <begin position="140"/>
        <end position="160"/>
    </location>
</feature>
<evidence type="ECO:0000256" key="4">
    <source>
        <dbReference type="ARBA" id="ARBA00023136"/>
    </source>
</evidence>
<feature type="transmembrane region" description="Helical" evidence="5">
    <location>
        <begin position="210"/>
        <end position="231"/>
    </location>
</feature>
<evidence type="ECO:0000256" key="5">
    <source>
        <dbReference type="SAM" id="Phobius"/>
    </source>
</evidence>
<protein>
    <submittedName>
        <fullName evidence="7">O-antigen ligase family protein</fullName>
    </submittedName>
</protein>
<feature type="transmembrane region" description="Helical" evidence="5">
    <location>
        <begin position="40"/>
        <end position="62"/>
    </location>
</feature>
<reference evidence="7 8" key="1">
    <citation type="submission" date="2021-04" db="EMBL/GenBank/DDBJ databases">
        <title>The genome sequence of type strain Ideonella paludis KCTC 32238.</title>
        <authorList>
            <person name="Liu Y."/>
        </authorList>
    </citation>
    <scope>NUCLEOTIDE SEQUENCE [LARGE SCALE GENOMIC DNA]</scope>
    <source>
        <strain evidence="7 8">KCTC 32238</strain>
    </source>
</reference>
<dbReference type="PANTHER" id="PTHR37422">
    <property type="entry name" value="TEICHURONIC ACID BIOSYNTHESIS PROTEIN TUAE"/>
    <property type="match status" value="1"/>
</dbReference>
<dbReference type="Proteomes" id="UP000672097">
    <property type="component" value="Unassembled WGS sequence"/>
</dbReference>
<accession>A0ABS5DRE9</accession>
<feature type="transmembrane region" description="Helical" evidence="5">
    <location>
        <begin position="389"/>
        <end position="410"/>
    </location>
</feature>
<feature type="transmembrane region" description="Helical" evidence="5">
    <location>
        <begin position="115"/>
        <end position="134"/>
    </location>
</feature>
<evidence type="ECO:0000259" key="6">
    <source>
        <dbReference type="Pfam" id="PF04932"/>
    </source>
</evidence>
<dbReference type="GO" id="GO:0016874">
    <property type="term" value="F:ligase activity"/>
    <property type="evidence" value="ECO:0007669"/>
    <property type="project" value="UniProtKB-KW"/>
</dbReference>
<feature type="transmembrane region" description="Helical" evidence="5">
    <location>
        <begin position="82"/>
        <end position="103"/>
    </location>
</feature>
<feature type="transmembrane region" description="Helical" evidence="5">
    <location>
        <begin position="290"/>
        <end position="310"/>
    </location>
</feature>
<feature type="transmembrane region" description="Helical" evidence="5">
    <location>
        <begin position="416"/>
        <end position="436"/>
    </location>
</feature>
<evidence type="ECO:0000313" key="8">
    <source>
        <dbReference type="Proteomes" id="UP000672097"/>
    </source>
</evidence>
<feature type="transmembrane region" description="Helical" evidence="5">
    <location>
        <begin position="243"/>
        <end position="270"/>
    </location>
</feature>
<name>A0ABS5DRE9_9BURK</name>
<evidence type="ECO:0000256" key="3">
    <source>
        <dbReference type="ARBA" id="ARBA00022989"/>
    </source>
</evidence>
<keyword evidence="4 5" id="KW-0472">Membrane</keyword>
<dbReference type="PANTHER" id="PTHR37422:SF13">
    <property type="entry name" value="LIPOPOLYSACCHARIDE BIOSYNTHESIS PROTEIN PA4999-RELATED"/>
    <property type="match status" value="1"/>
</dbReference>
<sequence length="470" mass="50558">MADLSAMVVGGALGWLGAVLAILGLWFALRLSGRLSTQGLMPWFFPTQVAAAAVSMATTGRSFDASGIVADVSVTASWAGEWSIRLASVIALWGAVDAIVRWLRSQEPAFSLRLVLMLAFALLWATQVASPAWWGRHPSFQSYWVYALPVGIGLLCLDRLATQQTLRWFRDAQALFCGLSLLLGGVWPDLALQRGYEQGLIDGLPRLAGLAPHPISLAGVAATTWVVLLYVPYARLGLQRLALWTCALVVLLAQSKTVWLTLALVLPMIMAYQGRLPTWRSLSQPGARGWVVAVYGLLLLGSLGGLAWVASGEMGERLNSYWASSEGAQLMSLTGRDRIWAVALEEWQQSQLFGYGMPLFDEAHRAAVQMSSATHAHNQFVDSLARAGWVGLVGAVVYLLVIVAAAWRVAKPSRGLSLALLMILLAFSVTEVPLSLTGIGLANFYHMVLLVVLGSALAPGGTRAEAQRAP</sequence>
<organism evidence="7 8">
    <name type="scientific">Ideonella paludis</name>
    <dbReference type="NCBI Taxonomy" id="1233411"/>
    <lineage>
        <taxon>Bacteria</taxon>
        <taxon>Pseudomonadati</taxon>
        <taxon>Pseudomonadota</taxon>
        <taxon>Betaproteobacteria</taxon>
        <taxon>Burkholderiales</taxon>
        <taxon>Sphaerotilaceae</taxon>
        <taxon>Ideonella</taxon>
    </lineage>
</organism>
<dbReference type="RefSeq" id="WP_210804970.1">
    <property type="nucleotide sequence ID" value="NZ_JAGQDG010000001.1"/>
</dbReference>
<evidence type="ECO:0000256" key="2">
    <source>
        <dbReference type="ARBA" id="ARBA00022692"/>
    </source>
</evidence>
<comment type="caution">
    <text evidence="7">The sequence shown here is derived from an EMBL/GenBank/DDBJ whole genome shotgun (WGS) entry which is preliminary data.</text>
</comment>
<gene>
    <name evidence="7" type="ORF">KAK11_00195</name>
</gene>
<proteinExistence type="predicted"/>
<evidence type="ECO:0000313" key="7">
    <source>
        <dbReference type="EMBL" id="MBQ0933727.1"/>
    </source>
</evidence>
<dbReference type="EMBL" id="JAGQDG010000001">
    <property type="protein sequence ID" value="MBQ0933727.1"/>
    <property type="molecule type" value="Genomic_DNA"/>
</dbReference>
<evidence type="ECO:0000256" key="1">
    <source>
        <dbReference type="ARBA" id="ARBA00004141"/>
    </source>
</evidence>
<keyword evidence="3 5" id="KW-1133">Transmembrane helix</keyword>
<feature type="domain" description="O-antigen ligase-related" evidence="6">
    <location>
        <begin position="241"/>
        <end position="394"/>
    </location>
</feature>
<keyword evidence="7" id="KW-0436">Ligase</keyword>
<comment type="subcellular location">
    <subcellularLocation>
        <location evidence="1">Membrane</location>
        <topology evidence="1">Multi-pass membrane protein</topology>
    </subcellularLocation>
</comment>